<sequence>MPQPKPVSILLLGSGWTSKFLIPELRSINISFARTRRSVSQESGNDGAEVFPFSLDDSVTAQACQHLPAAQMVVTIFPLKTNLVQQLVSSYEQATSSSPAWLALGSTGAWQKPGVSNSDSPFNADNERVQAEEILLGLHSQQKEAGRRTAVLNLAGLYGDERNPANFAKRAADTKEKLKGKTSLHLVHGRDVARAILAMYNTLQDEEHVKQMWGRRWIVTDTHVYDWWQLLQILKPTPIPNGQQWVEELMNENNVESLPRPWPKDDKPDVPRELERALDSRSFWQTLKIQPSLGRCDDYGPGGGGATLIAASTATNKGAL</sequence>
<keyword evidence="2" id="KW-1185">Reference proteome</keyword>
<dbReference type="PANTHER" id="PTHR40129">
    <property type="entry name" value="KETOPANTOATE REDUCTASE N-TERMINAL DOMAIN-CONTAINING PROTEIN"/>
    <property type="match status" value="1"/>
</dbReference>
<dbReference type="GeneID" id="37020178"/>
<proteinExistence type="predicted"/>
<protein>
    <recommendedName>
        <fullName evidence="3">NAD(P)-binding domain-containing protein</fullName>
    </recommendedName>
</protein>
<evidence type="ECO:0000313" key="1">
    <source>
        <dbReference type="EMBL" id="PWN38056.1"/>
    </source>
</evidence>
<dbReference type="SUPFAM" id="SSF51735">
    <property type="entry name" value="NAD(P)-binding Rossmann-fold domains"/>
    <property type="match status" value="1"/>
</dbReference>
<gene>
    <name evidence="1" type="ORF">FA14DRAFT_159808</name>
</gene>
<reference evidence="1 2" key="1">
    <citation type="journal article" date="2018" name="Mol. Biol. Evol.">
        <title>Broad Genomic Sampling Reveals a Smut Pathogenic Ancestry of the Fungal Clade Ustilaginomycotina.</title>
        <authorList>
            <person name="Kijpornyongpan T."/>
            <person name="Mondo S.J."/>
            <person name="Barry K."/>
            <person name="Sandor L."/>
            <person name="Lee J."/>
            <person name="Lipzen A."/>
            <person name="Pangilinan J."/>
            <person name="LaButti K."/>
            <person name="Hainaut M."/>
            <person name="Henrissat B."/>
            <person name="Grigoriev I.V."/>
            <person name="Spatafora J.W."/>
            <person name="Aime M.C."/>
        </authorList>
    </citation>
    <scope>NUCLEOTIDE SEQUENCE [LARGE SCALE GENOMIC DNA]</scope>
    <source>
        <strain evidence="1 2">MCA 3882</strain>
    </source>
</reference>
<organism evidence="1 2">
    <name type="scientific">Meira miltonrushii</name>
    <dbReference type="NCBI Taxonomy" id="1280837"/>
    <lineage>
        <taxon>Eukaryota</taxon>
        <taxon>Fungi</taxon>
        <taxon>Dikarya</taxon>
        <taxon>Basidiomycota</taxon>
        <taxon>Ustilaginomycotina</taxon>
        <taxon>Exobasidiomycetes</taxon>
        <taxon>Exobasidiales</taxon>
        <taxon>Brachybasidiaceae</taxon>
        <taxon>Meira</taxon>
    </lineage>
</organism>
<evidence type="ECO:0000313" key="2">
    <source>
        <dbReference type="Proteomes" id="UP000245771"/>
    </source>
</evidence>
<accession>A0A316VKI0</accession>
<evidence type="ECO:0008006" key="3">
    <source>
        <dbReference type="Google" id="ProtNLM"/>
    </source>
</evidence>
<dbReference type="Proteomes" id="UP000245771">
    <property type="component" value="Unassembled WGS sequence"/>
</dbReference>
<dbReference type="PANTHER" id="PTHR40129:SF2">
    <property type="entry name" value="KETOPANTOATE REDUCTASE N-TERMINAL DOMAIN-CONTAINING PROTEIN"/>
    <property type="match status" value="1"/>
</dbReference>
<dbReference type="RefSeq" id="XP_025358358.1">
    <property type="nucleotide sequence ID" value="XM_025498397.1"/>
</dbReference>
<dbReference type="OrthoDB" id="674948at2759"/>
<dbReference type="STRING" id="1280837.A0A316VKI0"/>
<dbReference type="InParanoid" id="A0A316VKI0"/>
<dbReference type="EMBL" id="KZ819602">
    <property type="protein sequence ID" value="PWN38056.1"/>
    <property type="molecule type" value="Genomic_DNA"/>
</dbReference>
<dbReference type="InterPro" id="IPR036291">
    <property type="entry name" value="NAD(P)-bd_dom_sf"/>
</dbReference>
<dbReference type="Gene3D" id="3.40.50.720">
    <property type="entry name" value="NAD(P)-binding Rossmann-like Domain"/>
    <property type="match status" value="1"/>
</dbReference>
<name>A0A316VKI0_9BASI</name>
<dbReference type="AlphaFoldDB" id="A0A316VKI0"/>